<dbReference type="Gene3D" id="3.40.1620.10">
    <property type="entry name" value="YefM-like domain"/>
    <property type="match status" value="1"/>
</dbReference>
<dbReference type="Proteomes" id="UP000190460">
    <property type="component" value="Unassembled WGS sequence"/>
</dbReference>
<dbReference type="OrthoDB" id="9802003at2"/>
<proteinExistence type="inferred from homology"/>
<dbReference type="EMBL" id="FUYB01000003">
    <property type="protein sequence ID" value="SKA71358.1"/>
    <property type="molecule type" value="Genomic_DNA"/>
</dbReference>
<dbReference type="InterPro" id="IPR036165">
    <property type="entry name" value="YefM-like_sf"/>
</dbReference>
<dbReference type="AlphaFoldDB" id="A0A1T4W2S1"/>
<evidence type="ECO:0000256" key="1">
    <source>
        <dbReference type="ARBA" id="ARBA00009981"/>
    </source>
</evidence>
<dbReference type="PANTHER" id="PTHR33713">
    <property type="entry name" value="ANTITOXIN YAFN-RELATED"/>
    <property type="match status" value="1"/>
</dbReference>
<dbReference type="InterPro" id="IPR006442">
    <property type="entry name" value="Antitoxin_Phd/YefM"/>
</dbReference>
<evidence type="ECO:0000313" key="3">
    <source>
        <dbReference type="EMBL" id="SKA71358.1"/>
    </source>
</evidence>
<name>A0A1T4W2S1_9GAMM</name>
<dbReference type="Pfam" id="PF02604">
    <property type="entry name" value="PhdYeFM_antitox"/>
    <property type="match status" value="1"/>
</dbReference>
<dbReference type="PANTHER" id="PTHR33713:SF6">
    <property type="entry name" value="ANTITOXIN YEFM"/>
    <property type="match status" value="1"/>
</dbReference>
<reference evidence="3 4" key="1">
    <citation type="submission" date="2017-02" db="EMBL/GenBank/DDBJ databases">
        <authorList>
            <person name="Peterson S.W."/>
        </authorList>
    </citation>
    <scope>NUCLEOTIDE SEQUENCE [LARGE SCALE GENOMIC DNA]</scope>
    <source>
        <strain evidence="3 4">ATCC 49788</strain>
    </source>
</reference>
<dbReference type="STRING" id="92487.SAMN02745130_00830"/>
<dbReference type="SUPFAM" id="SSF143120">
    <property type="entry name" value="YefM-like"/>
    <property type="match status" value="1"/>
</dbReference>
<evidence type="ECO:0000256" key="2">
    <source>
        <dbReference type="RuleBase" id="RU362080"/>
    </source>
</evidence>
<dbReference type="RefSeq" id="WP_078921325.1">
    <property type="nucleotide sequence ID" value="NZ_FUYB01000003.1"/>
</dbReference>
<evidence type="ECO:0000313" key="4">
    <source>
        <dbReference type="Proteomes" id="UP000190460"/>
    </source>
</evidence>
<organism evidence="3 4">
    <name type="scientific">Thiothrix eikelboomii</name>
    <dbReference type="NCBI Taxonomy" id="92487"/>
    <lineage>
        <taxon>Bacteria</taxon>
        <taxon>Pseudomonadati</taxon>
        <taxon>Pseudomonadota</taxon>
        <taxon>Gammaproteobacteria</taxon>
        <taxon>Thiotrichales</taxon>
        <taxon>Thiotrichaceae</taxon>
        <taxon>Thiothrix</taxon>
    </lineage>
</organism>
<protein>
    <recommendedName>
        <fullName evidence="2">Antitoxin</fullName>
    </recommendedName>
</protein>
<keyword evidence="4" id="KW-1185">Reference proteome</keyword>
<comment type="function">
    <text evidence="2">Antitoxin component of a type II toxin-antitoxin (TA) system.</text>
</comment>
<accession>A0A1T4W2S1</accession>
<sequence>MEVMSYSNFREKLASVLDTISNNSTVVKVTRQNGKAAIVMSLEDWERDQETLYVLQNKSLMRQIAESLQTHQAGKGHLADKDTLDEIFGV</sequence>
<gene>
    <name evidence="3" type="ORF">SAMN02745130_00830</name>
</gene>
<comment type="similarity">
    <text evidence="1 2">Belongs to the phD/YefM antitoxin family.</text>
</comment>
<dbReference type="InterPro" id="IPR051405">
    <property type="entry name" value="phD/YefM_antitoxin"/>
</dbReference>